<comment type="caution">
    <text evidence="3">The sequence shown here is derived from an EMBL/GenBank/DDBJ whole genome shotgun (WGS) entry which is preliminary data.</text>
</comment>
<sequence>MKRFQYSVSRVALALALSVTLVSCSQLGTTTNTAQLQPSAVTIAASSADVSNLKPLSLSDIMQFREIKDRAVSGNQQWLLYTAEPDFGDSTGYVRHLLSEREFSIERADRGQLNQTGSFALFRQQAPLLAREQAKNDKAKRDALAQNAILLNTTTGEQRVFANIERFSFTGAGNYALLLARKADGKDSSQSLQLLDLQSGKVSELGQVTEFATAKDSDLIALVVEQAGIDQAGIGQAASTQTTTDKAAKNTKPSQQVLVYFPAEQRSLALTEANADIKQQLRFSPDGQQLVFFSAAKAEKGQEVAQQLWYWSAKNLTSSNKNPARPLTLAQDGWLLSDKQAPEWRDDSRAVLLGFRPLVAPAVEAAALETDEQLFDLARLAAGRKLQVWHGQDPRIIPQQKAEYQQAQRRTAPALLWLDNSSLDNSSLASDATPRLVALSADIEDRLYPSQNPQAALLSNGRPYLQQLTWQGRLHDIWHVNLHTGQRQQVFAGNPSYERAHLSPSGRYALYQQQGKLWLFDSSDGSKRQLAADIKVSWVDEMHDRPEPAAAYGVAGWLADESAVLVYDRFDIWQLGLNGDNRNLTVNGRDTHWRYRFEQTDAKAQAIAVNSKLLLRGFNEQSKQSGFYQLNLATGERQTLISGNKRYDVVEALEQQDAYLFTEQSFRQFPDLKLAKPDFSELTQLTDVNPQQRHFVWGDSHLIDWFTADGERLQGVVLTPDGFDPAKRYPVLVYYYEQFSDRLFNYNQMRVNHRPNFPFYLGQDYVVFLPDIRFREGAPGPSATESLLPAIDRLIELGIADPKAIGLHGHSWSGYQTAFVITETDRFAAAVAGAPVANMTSAYSGIRWQTGLARQFQYETGQSRIGESMFDNLKPYIDNSPVFFADKINTPLLIQFGDKDGAVPWEQGIELYLALRRLQKEVVMLQYEGEDHHLADFANKVDYSMKMLEFFNHYLKGEPAPMWWQQGQPYQRND</sequence>
<feature type="domain" description="Peptidase S9 prolyl oligopeptidase catalytic" evidence="2">
    <location>
        <begin position="787"/>
        <end position="957"/>
    </location>
</feature>
<dbReference type="Proteomes" id="UP000012046">
    <property type="component" value="Unassembled WGS sequence"/>
</dbReference>
<dbReference type="Gene3D" id="3.40.50.1820">
    <property type="entry name" value="alpha/beta hydrolase"/>
    <property type="match status" value="1"/>
</dbReference>
<keyword evidence="4" id="KW-1185">Reference proteome</keyword>
<feature type="chain" id="PRO_5003592174" evidence="1">
    <location>
        <begin position="26"/>
        <end position="974"/>
    </location>
</feature>
<dbReference type="AlphaFoldDB" id="H3ZAS9"/>
<dbReference type="eggNOG" id="COG1506">
    <property type="taxonomic scope" value="Bacteria"/>
</dbReference>
<evidence type="ECO:0000313" key="3">
    <source>
        <dbReference type="EMBL" id="EHR42043.1"/>
    </source>
</evidence>
<dbReference type="STRING" id="1129374.AJE_02161"/>
<dbReference type="InterPro" id="IPR029058">
    <property type="entry name" value="AB_hydrolase_fold"/>
</dbReference>
<dbReference type="InterPro" id="IPR050278">
    <property type="entry name" value="Serine_Prot_S9B/DPPIV"/>
</dbReference>
<proteinExistence type="predicted"/>
<dbReference type="PROSITE" id="PS51257">
    <property type="entry name" value="PROKAR_LIPOPROTEIN"/>
    <property type="match status" value="1"/>
</dbReference>
<accession>H3ZAS9</accession>
<dbReference type="GO" id="GO:0008236">
    <property type="term" value="F:serine-type peptidase activity"/>
    <property type="evidence" value="ECO:0007669"/>
    <property type="project" value="InterPro"/>
</dbReference>
<gene>
    <name evidence="3" type="ORF">AJE_02161</name>
</gene>
<dbReference type="PANTHER" id="PTHR11731">
    <property type="entry name" value="PROTEASE FAMILY S9B,C DIPEPTIDYL-PEPTIDASE IV-RELATED"/>
    <property type="match status" value="1"/>
</dbReference>
<dbReference type="PATRIC" id="fig|1129374.4.peg.435"/>
<organism evidence="3 4">
    <name type="scientific">Alishewanella jeotgali KCTC 22429</name>
    <dbReference type="NCBI Taxonomy" id="1129374"/>
    <lineage>
        <taxon>Bacteria</taxon>
        <taxon>Pseudomonadati</taxon>
        <taxon>Pseudomonadota</taxon>
        <taxon>Gammaproteobacteria</taxon>
        <taxon>Alteromonadales</taxon>
        <taxon>Alteromonadaceae</taxon>
        <taxon>Alishewanella</taxon>
    </lineage>
</organism>
<dbReference type="Pfam" id="PF00326">
    <property type="entry name" value="Peptidase_S9"/>
    <property type="match status" value="1"/>
</dbReference>
<dbReference type="SUPFAM" id="SSF82171">
    <property type="entry name" value="DPP6 N-terminal domain-like"/>
    <property type="match status" value="1"/>
</dbReference>
<feature type="signal peptide" evidence="1">
    <location>
        <begin position="1"/>
        <end position="25"/>
    </location>
</feature>
<protein>
    <submittedName>
        <fullName evidence="3">Peptidase S9 prolyl oligopeptidase</fullName>
    </submittedName>
</protein>
<dbReference type="SUPFAM" id="SSF53474">
    <property type="entry name" value="alpha/beta-Hydrolases"/>
    <property type="match status" value="1"/>
</dbReference>
<dbReference type="GO" id="GO:0006508">
    <property type="term" value="P:proteolysis"/>
    <property type="evidence" value="ECO:0007669"/>
    <property type="project" value="InterPro"/>
</dbReference>
<evidence type="ECO:0000313" key="4">
    <source>
        <dbReference type="Proteomes" id="UP000012046"/>
    </source>
</evidence>
<name>H3ZAS9_9ALTE</name>
<evidence type="ECO:0000256" key="1">
    <source>
        <dbReference type="SAM" id="SignalP"/>
    </source>
</evidence>
<dbReference type="PANTHER" id="PTHR11731:SF193">
    <property type="entry name" value="DIPEPTIDYL PEPTIDASE 9"/>
    <property type="match status" value="1"/>
</dbReference>
<reference evidence="3 4" key="1">
    <citation type="journal article" date="2012" name="J. Bacteriol.">
        <title>Genome Sequence of Extracellular-Protease-Producing Alishewanella jeotgali Isolated from Traditional Korean Fermented Seafood.</title>
        <authorList>
            <person name="Jung J."/>
            <person name="Chun J."/>
            <person name="Park W."/>
        </authorList>
    </citation>
    <scope>NUCLEOTIDE SEQUENCE [LARGE SCALE GENOMIC DNA]</scope>
    <source>
        <strain evidence="3 4">KCTC 22429</strain>
    </source>
</reference>
<dbReference type="EMBL" id="AHTH01000005">
    <property type="protein sequence ID" value="EHR42043.1"/>
    <property type="molecule type" value="Genomic_DNA"/>
</dbReference>
<dbReference type="RefSeq" id="WP_008949456.1">
    <property type="nucleotide sequence ID" value="NZ_AHTH01000005.1"/>
</dbReference>
<keyword evidence="1" id="KW-0732">Signal</keyword>
<dbReference type="InterPro" id="IPR001375">
    <property type="entry name" value="Peptidase_S9_cat"/>
</dbReference>
<dbReference type="GO" id="GO:0008239">
    <property type="term" value="F:dipeptidyl-peptidase activity"/>
    <property type="evidence" value="ECO:0007669"/>
    <property type="project" value="TreeGrafter"/>
</dbReference>
<evidence type="ECO:0000259" key="2">
    <source>
        <dbReference type="Pfam" id="PF00326"/>
    </source>
</evidence>